<dbReference type="RefSeq" id="WP_377029741.1">
    <property type="nucleotide sequence ID" value="NZ_JBHOMY010000027.1"/>
</dbReference>
<evidence type="ECO:0000313" key="1">
    <source>
        <dbReference type="EMBL" id="MFC1457295.1"/>
    </source>
</evidence>
<dbReference type="Gene3D" id="3.40.50.2300">
    <property type="match status" value="2"/>
</dbReference>
<dbReference type="SUPFAM" id="SSF53822">
    <property type="entry name" value="Periplasmic binding protein-like I"/>
    <property type="match status" value="1"/>
</dbReference>
<gene>
    <name evidence="1" type="ORF">ACETIH_11295</name>
</gene>
<evidence type="ECO:0000313" key="2">
    <source>
        <dbReference type="Proteomes" id="UP001593940"/>
    </source>
</evidence>
<dbReference type="InterPro" id="IPR028082">
    <property type="entry name" value="Peripla_BP_I"/>
</dbReference>
<accession>A0ABV6Y7X5</accession>
<dbReference type="EMBL" id="JBHOMY010000027">
    <property type="protein sequence ID" value="MFC1457295.1"/>
    <property type="molecule type" value="Genomic_DNA"/>
</dbReference>
<comment type="caution">
    <text evidence="1">The sequence shown here is derived from an EMBL/GenBank/DDBJ whole genome shotgun (WGS) entry which is preliminary data.</text>
</comment>
<dbReference type="PANTHER" id="PTHR47628">
    <property type="match status" value="1"/>
</dbReference>
<reference evidence="1 2" key="1">
    <citation type="submission" date="2024-09" db="EMBL/GenBank/DDBJ databases">
        <title>Nodulacao em especies de Leguminosae Basais da Amazonia e Caracterizacao dos Rizobios e Bacterias Associadas aos Nodulos.</title>
        <authorList>
            <person name="Jambeiro I.C.A."/>
            <person name="Lopes I.S."/>
            <person name="Aguiar E.R.G.R."/>
            <person name="Santos A.F.J."/>
            <person name="Dos Santos J.M.F."/>
            <person name="Gross E."/>
        </authorList>
    </citation>
    <scope>NUCLEOTIDE SEQUENCE [LARGE SCALE GENOMIC DNA]</scope>
    <source>
        <strain evidence="1 2">BRUESC1165</strain>
    </source>
</reference>
<sequence length="378" mass="41515">MLYSTEGPYASIGRDCWDGAHLGMAHPRTQAAPSVDLQLVSANPRADLSRYLGEAQALLRDHGCRHIIGTITSAARKEIIPLVEKHDALLWYVCPYEGFEANESVIYTGPCPNQHLLPMLDYVMPRFGHRGYLIGANYVWGWETNRLARQLLHESNGEVTGERYLPMDETDVDRVIADIRTKVPDFILNNLVGPSSHAFLRAYHELGRQDPRFHPSSRPVVSCNLTECELGAIGSGMAEGNLSVASYFASLGTPENRSFRSAIAAELGPGRSPSAFLATAYATARLVAEAITLTGTDDPAVIRSFVTSRPFETILGRLVIDNRTNHASLPAHVGRISLKNTFDIVMSRPPVVADPYLAHPQGQGTIRPGQDRHLRIVS</sequence>
<organism evidence="1 2">
    <name type="scientific">Microvirga arabica</name>
    <dbReference type="NCBI Taxonomy" id="1128671"/>
    <lineage>
        <taxon>Bacteria</taxon>
        <taxon>Pseudomonadati</taxon>
        <taxon>Pseudomonadota</taxon>
        <taxon>Alphaproteobacteria</taxon>
        <taxon>Hyphomicrobiales</taxon>
        <taxon>Methylobacteriaceae</taxon>
        <taxon>Microvirga</taxon>
    </lineage>
</organism>
<name>A0ABV6Y7X5_9HYPH</name>
<dbReference type="Pfam" id="PF13433">
    <property type="entry name" value="Peripla_BP_5"/>
    <property type="match status" value="1"/>
</dbReference>
<dbReference type="PANTHER" id="PTHR47628:SF1">
    <property type="entry name" value="ALIPHATIC AMIDASE EXPRESSION-REGULATING PROTEIN"/>
    <property type="match status" value="1"/>
</dbReference>
<protein>
    <submittedName>
        <fullName evidence="1">Transporter substrate-binding protein</fullName>
    </submittedName>
</protein>
<dbReference type="Proteomes" id="UP001593940">
    <property type="component" value="Unassembled WGS sequence"/>
</dbReference>
<proteinExistence type="predicted"/>
<keyword evidence="2" id="KW-1185">Reference proteome</keyword>